<dbReference type="WBParaSite" id="ES5_v2.g22491.t1">
    <property type="protein sequence ID" value="ES5_v2.g22491.t1"/>
    <property type="gene ID" value="ES5_v2.g22491"/>
</dbReference>
<reference evidence="2" key="1">
    <citation type="submission" date="2022-11" db="UniProtKB">
        <authorList>
            <consortium name="WormBaseParasite"/>
        </authorList>
    </citation>
    <scope>IDENTIFICATION</scope>
</reference>
<evidence type="ECO:0000313" key="2">
    <source>
        <dbReference type="WBParaSite" id="ES5_v2.g22491.t1"/>
    </source>
</evidence>
<evidence type="ECO:0000313" key="1">
    <source>
        <dbReference type="Proteomes" id="UP000887579"/>
    </source>
</evidence>
<accession>A0AC34FYI1</accession>
<sequence>MLKLPKAPEIDDMKINGERLEYINFIQAQDLFIKDSIVVVVSDAGSDVPTSSDADDSAYYSQKTIYKRAKLLCNIPSPSPHKIWIHFFLIMGKFLQYPSIQGVYAYDFYKEVPKVLTAIISLYKLPKTPKTIDMFVFDINKMKYVFVGRKSDSFNPAPYQLDGIDTDTESVYFVSDDWENEKDSDAENDPINDEKCIFTKNKVLSVNMQNVESDYGSDFELDDDSDGESVDSS</sequence>
<dbReference type="Proteomes" id="UP000887579">
    <property type="component" value="Unplaced"/>
</dbReference>
<proteinExistence type="predicted"/>
<name>A0AC34FYI1_9BILA</name>
<protein>
    <submittedName>
        <fullName evidence="2">Uncharacterized protein</fullName>
    </submittedName>
</protein>
<organism evidence="1 2">
    <name type="scientific">Panagrolaimus sp. ES5</name>
    <dbReference type="NCBI Taxonomy" id="591445"/>
    <lineage>
        <taxon>Eukaryota</taxon>
        <taxon>Metazoa</taxon>
        <taxon>Ecdysozoa</taxon>
        <taxon>Nematoda</taxon>
        <taxon>Chromadorea</taxon>
        <taxon>Rhabditida</taxon>
        <taxon>Tylenchina</taxon>
        <taxon>Panagrolaimomorpha</taxon>
        <taxon>Panagrolaimoidea</taxon>
        <taxon>Panagrolaimidae</taxon>
        <taxon>Panagrolaimus</taxon>
    </lineage>
</organism>